<accession>A0AB35HRE1</accession>
<dbReference type="Proteomes" id="UP001057280">
    <property type="component" value="Unassembled WGS sequence"/>
</dbReference>
<dbReference type="AlphaFoldDB" id="A0AB35HRE1"/>
<protein>
    <submittedName>
        <fullName evidence="1">Uncharacterized protein</fullName>
    </submittedName>
</protein>
<comment type="caution">
    <text evidence="1">The sequence shown here is derived from an EMBL/GenBank/DDBJ whole genome shotgun (WGS) entry which is preliminary data.</text>
</comment>
<organism evidence="1 2">
    <name type="scientific">Tetragenococcus halophilus</name>
    <name type="common">Pediococcus halophilus</name>
    <dbReference type="NCBI Taxonomy" id="51669"/>
    <lineage>
        <taxon>Bacteria</taxon>
        <taxon>Bacillati</taxon>
        <taxon>Bacillota</taxon>
        <taxon>Bacilli</taxon>
        <taxon>Lactobacillales</taxon>
        <taxon>Enterococcaceae</taxon>
        <taxon>Tetragenococcus</taxon>
    </lineage>
</organism>
<gene>
    <name evidence="1" type="ORF">HXW75_09280</name>
</gene>
<evidence type="ECO:0000313" key="2">
    <source>
        <dbReference type="Proteomes" id="UP001057280"/>
    </source>
</evidence>
<dbReference type="RefSeq" id="WP_253210255.1">
    <property type="nucleotide sequence ID" value="NZ_JACACB010000028.1"/>
</dbReference>
<reference evidence="1" key="2">
    <citation type="journal article" date="2021" name="BMC Microbiol.">
        <title>The diversity among the species Tetragenococcus halophilus including new isolates from a lupine seed fermentation.</title>
        <authorList>
            <person name="Link T."/>
            <person name="Vogel R.F."/>
            <person name="Ehrmann M.A."/>
        </authorList>
    </citation>
    <scope>NUCLEOTIDE SEQUENCE</scope>
    <source>
        <strain evidence="1">TMW 2.2257</strain>
    </source>
</reference>
<proteinExistence type="predicted"/>
<dbReference type="EMBL" id="JACACB010000028">
    <property type="protein sequence ID" value="MCO8298663.1"/>
    <property type="molecule type" value="Genomic_DNA"/>
</dbReference>
<name>A0AB35HRE1_TETHA</name>
<reference evidence="1" key="1">
    <citation type="submission" date="2020-06" db="EMBL/GenBank/DDBJ databases">
        <authorList>
            <person name="Link T."/>
            <person name="Ehrmann M."/>
        </authorList>
    </citation>
    <scope>NUCLEOTIDE SEQUENCE</scope>
    <source>
        <strain evidence="1">TMW 2.2257</strain>
    </source>
</reference>
<sequence length="133" mass="15695">MSELLEEARERRDKAELSTESPSYNWLNDSYYLGEQNAWQEAVELIEKHEKPKGLIDLVDPMATVARHKQCKYCHEPHEYIFIYEENKPNPDILRVFIGADNCLHIQQKDYSFADPNIKYCPMCGRDLKEVEE</sequence>
<evidence type="ECO:0000313" key="1">
    <source>
        <dbReference type="EMBL" id="MCO8298663.1"/>
    </source>
</evidence>